<evidence type="ECO:0000313" key="3">
    <source>
        <dbReference type="Proteomes" id="UP001454086"/>
    </source>
</evidence>
<evidence type="ECO:0000256" key="1">
    <source>
        <dbReference type="SAM" id="MobiDB-lite"/>
    </source>
</evidence>
<name>A0ABV1D612_9FIRM</name>
<dbReference type="EMBL" id="JBBMFM010000043">
    <property type="protein sequence ID" value="MEQ2425842.1"/>
    <property type="molecule type" value="Genomic_DNA"/>
</dbReference>
<feature type="compositionally biased region" description="Basic and acidic residues" evidence="1">
    <location>
        <begin position="49"/>
        <end position="58"/>
    </location>
</feature>
<gene>
    <name evidence="2" type="ORF">WMQ36_12750</name>
</gene>
<comment type="caution">
    <text evidence="2">The sequence shown here is derived from an EMBL/GenBank/DDBJ whole genome shotgun (WGS) entry which is preliminary data.</text>
</comment>
<evidence type="ECO:0000313" key="2">
    <source>
        <dbReference type="EMBL" id="MEQ2425842.1"/>
    </source>
</evidence>
<feature type="compositionally biased region" description="Low complexity" evidence="1">
    <location>
        <begin position="38"/>
        <end position="48"/>
    </location>
</feature>
<dbReference type="RefSeq" id="WP_150846484.1">
    <property type="nucleotide sequence ID" value="NZ_JBBMFM010000043.1"/>
</dbReference>
<keyword evidence="3" id="KW-1185">Reference proteome</keyword>
<dbReference type="Proteomes" id="UP001454086">
    <property type="component" value="Unassembled WGS sequence"/>
</dbReference>
<sequence length="72" mass="7524">MSGIQQRLTRMADGQASSIVLATQETGQISDVVQTNPAAAEEGAAASEELGRTADKKQFSNTSQDTREGLGL</sequence>
<evidence type="ECO:0008006" key="4">
    <source>
        <dbReference type="Google" id="ProtNLM"/>
    </source>
</evidence>
<organism evidence="2 3">
    <name type="scientific">Enterocloster hominis</name>
    <name type="common">ex Hitch et al. 2024</name>
    <dbReference type="NCBI Taxonomy" id="1917870"/>
    <lineage>
        <taxon>Bacteria</taxon>
        <taxon>Bacillati</taxon>
        <taxon>Bacillota</taxon>
        <taxon>Clostridia</taxon>
        <taxon>Lachnospirales</taxon>
        <taxon>Lachnospiraceae</taxon>
        <taxon>Enterocloster</taxon>
    </lineage>
</organism>
<accession>A0ABV1D612</accession>
<proteinExistence type="predicted"/>
<feature type="region of interest" description="Disordered" evidence="1">
    <location>
        <begin position="37"/>
        <end position="72"/>
    </location>
</feature>
<reference evidence="2 3" key="1">
    <citation type="submission" date="2024-03" db="EMBL/GenBank/DDBJ databases">
        <title>Human intestinal bacterial collection.</title>
        <authorList>
            <person name="Pauvert C."/>
            <person name="Hitch T.C.A."/>
            <person name="Clavel T."/>
        </authorList>
    </citation>
    <scope>NUCLEOTIDE SEQUENCE [LARGE SCALE GENOMIC DNA]</scope>
    <source>
        <strain evidence="2 3">CLA-SR-H021</strain>
    </source>
</reference>
<protein>
    <recommendedName>
        <fullName evidence="4">Methyl-accepting chemotaxis protein</fullName>
    </recommendedName>
</protein>